<evidence type="ECO:0000256" key="1">
    <source>
        <dbReference type="ARBA" id="ARBA00023002"/>
    </source>
</evidence>
<dbReference type="PANTHER" id="PTHR43157:SF31">
    <property type="entry name" value="PHOSPHATIDYLINOSITOL-GLYCAN BIOSYNTHESIS CLASS F PROTEIN"/>
    <property type="match status" value="1"/>
</dbReference>
<dbReference type="InterPro" id="IPR036291">
    <property type="entry name" value="NAD(P)-bd_dom_sf"/>
</dbReference>
<dbReference type="Gene3D" id="3.40.50.720">
    <property type="entry name" value="NAD(P)-binding Rossmann-like Domain"/>
    <property type="match status" value="1"/>
</dbReference>
<comment type="similarity">
    <text evidence="2">Belongs to the short-chain dehydrogenases/reductases (SDR) family.</text>
</comment>
<keyword evidence="1" id="KW-0560">Oxidoreductase</keyword>
<proteinExistence type="inferred from homology"/>
<dbReference type="EMBL" id="BMIN01000008">
    <property type="protein sequence ID" value="GGD13873.1"/>
    <property type="molecule type" value="Genomic_DNA"/>
</dbReference>
<dbReference type="PRINTS" id="PR00080">
    <property type="entry name" value="SDRFAMILY"/>
</dbReference>
<comment type="caution">
    <text evidence="3">The sequence shown here is derived from an EMBL/GenBank/DDBJ whole genome shotgun (WGS) entry which is preliminary data.</text>
</comment>
<gene>
    <name evidence="3" type="ORF">GCM10011389_21900</name>
</gene>
<dbReference type="CDD" id="cd05327">
    <property type="entry name" value="retinol-DH_like_SDR_c_like"/>
    <property type="match status" value="1"/>
</dbReference>
<accession>A0ABQ1Q5B8</accession>
<evidence type="ECO:0000313" key="4">
    <source>
        <dbReference type="Proteomes" id="UP000642571"/>
    </source>
</evidence>
<protein>
    <submittedName>
        <fullName evidence="3">Short-chain dehydrogenase/reductase</fullName>
    </submittedName>
</protein>
<evidence type="ECO:0000256" key="2">
    <source>
        <dbReference type="RuleBase" id="RU000363"/>
    </source>
</evidence>
<dbReference type="Proteomes" id="UP000642571">
    <property type="component" value="Unassembled WGS sequence"/>
</dbReference>
<name>A0ABQ1Q5B8_9BACI</name>
<reference evidence="4" key="1">
    <citation type="journal article" date="2019" name="Int. J. Syst. Evol. Microbiol.">
        <title>The Global Catalogue of Microorganisms (GCM) 10K type strain sequencing project: providing services to taxonomists for standard genome sequencing and annotation.</title>
        <authorList>
            <consortium name="The Broad Institute Genomics Platform"/>
            <consortium name="The Broad Institute Genome Sequencing Center for Infectious Disease"/>
            <person name="Wu L."/>
            <person name="Ma J."/>
        </authorList>
    </citation>
    <scope>NUCLEOTIDE SEQUENCE [LARGE SCALE GENOMIC DNA]</scope>
    <source>
        <strain evidence="4">CGMCC 1.15353</strain>
    </source>
</reference>
<evidence type="ECO:0000313" key="3">
    <source>
        <dbReference type="EMBL" id="GGD13873.1"/>
    </source>
</evidence>
<organism evidence="3 4">
    <name type="scientific">Pontibacillus salipaludis</name>
    <dbReference type="NCBI Taxonomy" id="1697394"/>
    <lineage>
        <taxon>Bacteria</taxon>
        <taxon>Bacillati</taxon>
        <taxon>Bacillota</taxon>
        <taxon>Bacilli</taxon>
        <taxon>Bacillales</taxon>
        <taxon>Bacillaceae</taxon>
        <taxon>Pontibacillus</taxon>
    </lineage>
</organism>
<dbReference type="InterPro" id="IPR002347">
    <property type="entry name" value="SDR_fam"/>
</dbReference>
<dbReference type="SUPFAM" id="SSF51735">
    <property type="entry name" value="NAD(P)-binding Rossmann-fold domains"/>
    <property type="match status" value="1"/>
</dbReference>
<keyword evidence="4" id="KW-1185">Reference proteome</keyword>
<dbReference type="NCBIfam" id="NF004846">
    <property type="entry name" value="PRK06197.1"/>
    <property type="match status" value="1"/>
</dbReference>
<dbReference type="Pfam" id="PF00106">
    <property type="entry name" value="adh_short"/>
    <property type="match status" value="1"/>
</dbReference>
<sequence length="308" mass="34093">MFPHHWSVDKIPSMQGQTIIVTGGNSGLGQEAVRVYATKGATVILACRSIEKGQQAAHRILSMFPQANIDVMELDLASLQSIHTFAEQFKSKYSKLDILMNNAGVMTTPYGKTEDGFEQQLGINHLGHFALTSLLFDHLKKGDHARIVNISSNAHKQGDLDFDNLMYEGGKGYSPMKAYSRSKLANLLFTYELQRRVERADLDIKVLAAHPGGANTNLARHIENKFLFKMLRGVLERITQSAYDGALPGIRAATDKDAKGGQYYGPSGKWEMKGDPVLVEPKTRALDVNDADLLWKESERLTGVPFTV</sequence>
<dbReference type="RefSeq" id="WP_188653656.1">
    <property type="nucleotide sequence ID" value="NZ_BMIN01000008.1"/>
</dbReference>
<dbReference type="PRINTS" id="PR00081">
    <property type="entry name" value="GDHRDH"/>
</dbReference>
<dbReference type="PANTHER" id="PTHR43157">
    <property type="entry name" value="PHOSPHATIDYLINOSITOL-GLYCAN BIOSYNTHESIS CLASS F PROTEIN-RELATED"/>
    <property type="match status" value="1"/>
</dbReference>